<protein>
    <submittedName>
        <fullName evidence="2">Putative secreted protein</fullName>
    </submittedName>
</protein>
<reference evidence="2" key="1">
    <citation type="submission" date="2018-01" db="EMBL/GenBank/DDBJ databases">
        <title>An insight into the sialome of Amazonian anophelines.</title>
        <authorList>
            <person name="Ribeiro J.M."/>
            <person name="Scarpassa V."/>
            <person name="Calvo E."/>
        </authorList>
    </citation>
    <scope>NUCLEOTIDE SEQUENCE</scope>
</reference>
<keyword evidence="1" id="KW-0732">Signal</keyword>
<evidence type="ECO:0000313" key="2">
    <source>
        <dbReference type="EMBL" id="MBW71123.1"/>
    </source>
</evidence>
<name>A0A2M4D0L6_ANODA</name>
<dbReference type="AlphaFoldDB" id="A0A2M4D0L6"/>
<feature type="signal peptide" evidence="1">
    <location>
        <begin position="1"/>
        <end position="31"/>
    </location>
</feature>
<sequence length="160" mass="17651">MAHFCCLGYAHLDQLPLLLLLLLLLLWSRYCCPPVALVRCVLWGFLGLHHLPHTASTAAGKVLLRLAIVPRRTPAAVVAARNLHHHHCRQRLLRSIWQHFGDPNPVTNTVAPYCRPRLGVSRASVPPHTPPCLPLTVPAPAQNRSHYPPPLRGSTCCGCS</sequence>
<dbReference type="EMBL" id="GGFL01006945">
    <property type="protein sequence ID" value="MBW71123.1"/>
    <property type="molecule type" value="Transcribed_RNA"/>
</dbReference>
<feature type="chain" id="PRO_5014733927" evidence="1">
    <location>
        <begin position="32"/>
        <end position="160"/>
    </location>
</feature>
<organism evidence="2">
    <name type="scientific">Anopheles darlingi</name>
    <name type="common">Mosquito</name>
    <dbReference type="NCBI Taxonomy" id="43151"/>
    <lineage>
        <taxon>Eukaryota</taxon>
        <taxon>Metazoa</taxon>
        <taxon>Ecdysozoa</taxon>
        <taxon>Arthropoda</taxon>
        <taxon>Hexapoda</taxon>
        <taxon>Insecta</taxon>
        <taxon>Pterygota</taxon>
        <taxon>Neoptera</taxon>
        <taxon>Endopterygota</taxon>
        <taxon>Diptera</taxon>
        <taxon>Nematocera</taxon>
        <taxon>Culicoidea</taxon>
        <taxon>Culicidae</taxon>
        <taxon>Anophelinae</taxon>
        <taxon>Anopheles</taxon>
    </lineage>
</organism>
<evidence type="ECO:0000256" key="1">
    <source>
        <dbReference type="SAM" id="SignalP"/>
    </source>
</evidence>
<accession>A0A2M4D0L6</accession>
<proteinExistence type="predicted"/>